<gene>
    <name evidence="1" type="ORF">KHX94_04980</name>
</gene>
<proteinExistence type="predicted"/>
<dbReference type="EMBL" id="CP074572">
    <property type="protein sequence ID" value="QVK23992.1"/>
    <property type="molecule type" value="Genomic_DNA"/>
</dbReference>
<dbReference type="RefSeq" id="WP_213682606.1">
    <property type="nucleotide sequence ID" value="NZ_CP074572.1"/>
</dbReference>
<keyword evidence="2" id="KW-1185">Reference proteome</keyword>
<reference evidence="1 2" key="1">
    <citation type="journal article" date="2012" name="Int. J. Syst. Evol. Microbiol.">
        <title>Shewanella dokdonensis sp. nov., isolated from seawater.</title>
        <authorList>
            <person name="Sung H.R."/>
            <person name="Yoon J.H."/>
            <person name="Ghim S.Y."/>
        </authorList>
    </citation>
    <scope>NUCLEOTIDE SEQUENCE [LARGE SCALE GENOMIC DNA]</scope>
    <source>
        <strain evidence="1 2">DSM 23626</strain>
    </source>
</reference>
<evidence type="ECO:0000313" key="1">
    <source>
        <dbReference type="EMBL" id="QVK23992.1"/>
    </source>
</evidence>
<sequence>MSRTIFFFVKVFDKQEYAEDFIKGKLFANRLSFFRKYEENESANRGDRHEGVVGWHQPDQIRLEINGRVITDLAGPVMTQMNWHDYLNVFCIYAAHSGEFDKISEETIEDFKEQISIPEECEKLGEYAVIVTNVTKFIERVKAAVSSNNYGLNAGLVEYYDPTSFNGSFSEVESIFRKRDEYKHQKEYRFSFDTGVAGTDPLILNIGDISDITMQCKVSDINAQLEVKLLSGKNV</sequence>
<organism evidence="1 2">
    <name type="scientific">Shewanella dokdonensis</name>
    <dbReference type="NCBI Taxonomy" id="712036"/>
    <lineage>
        <taxon>Bacteria</taxon>
        <taxon>Pseudomonadati</taxon>
        <taxon>Pseudomonadota</taxon>
        <taxon>Gammaproteobacteria</taxon>
        <taxon>Alteromonadales</taxon>
        <taxon>Shewanellaceae</taxon>
        <taxon>Shewanella</taxon>
    </lineage>
</organism>
<accession>A0ABX8DJK6</accession>
<evidence type="ECO:0000313" key="2">
    <source>
        <dbReference type="Proteomes" id="UP000676428"/>
    </source>
</evidence>
<name>A0ABX8DJK6_9GAMM</name>
<protein>
    <submittedName>
        <fullName evidence="1">Uncharacterized protein</fullName>
    </submittedName>
</protein>
<dbReference type="Proteomes" id="UP000676428">
    <property type="component" value="Chromosome"/>
</dbReference>